<evidence type="ECO:0000313" key="3">
    <source>
        <dbReference type="EMBL" id="CAF0826946.1"/>
    </source>
</evidence>
<evidence type="ECO:0000313" key="9">
    <source>
        <dbReference type="Proteomes" id="UP000663870"/>
    </source>
</evidence>
<dbReference type="Proteomes" id="UP000663854">
    <property type="component" value="Unassembled WGS sequence"/>
</dbReference>
<comment type="caution">
    <text evidence="4">The sequence shown here is derived from an EMBL/GenBank/DDBJ whole genome shotgun (WGS) entry which is preliminary data.</text>
</comment>
<evidence type="ECO:0000313" key="4">
    <source>
        <dbReference type="EMBL" id="CAF0834711.1"/>
    </source>
</evidence>
<evidence type="ECO:0000313" key="5">
    <source>
        <dbReference type="EMBL" id="CAF0914341.1"/>
    </source>
</evidence>
<dbReference type="Proteomes" id="UP000663823">
    <property type="component" value="Unassembled WGS sequence"/>
</dbReference>
<dbReference type="EMBL" id="CAJOBE010002983">
    <property type="protein sequence ID" value="CAF3854715.1"/>
    <property type="molecule type" value="Genomic_DNA"/>
</dbReference>
<evidence type="ECO:0000313" key="2">
    <source>
        <dbReference type="EMBL" id="CAF0825625.1"/>
    </source>
</evidence>
<dbReference type="EMBL" id="CAJOAX010003891">
    <property type="protein sequence ID" value="CAF3878565.1"/>
    <property type="molecule type" value="Genomic_DNA"/>
</dbReference>
<dbReference type="EMBL" id="CAJNOL010000082">
    <property type="protein sequence ID" value="CAF0826946.1"/>
    <property type="molecule type" value="Genomic_DNA"/>
</dbReference>
<dbReference type="EMBL" id="CAJNOU010000205">
    <property type="protein sequence ID" value="CAF0914341.1"/>
    <property type="molecule type" value="Genomic_DNA"/>
</dbReference>
<dbReference type="EMBL" id="CAJNOL010000081">
    <property type="protein sequence ID" value="CAF0825625.1"/>
    <property type="molecule type" value="Genomic_DNA"/>
</dbReference>
<name>A0A813UTM1_9BILA</name>
<dbReference type="Proteomes" id="UP000663874">
    <property type="component" value="Unassembled WGS sequence"/>
</dbReference>
<dbReference type="EMBL" id="CAJNOO010000098">
    <property type="protein sequence ID" value="CAF0800749.1"/>
    <property type="molecule type" value="Genomic_DNA"/>
</dbReference>
<sequence length="224" mass="26648">MENPPDLIVVITSDEQYQDKKKLIVENINQEQDKQHDELLVNLQSDKHALECQLEQLRTQLIIRNNYEFDEQSYLLQQRFQDEIQSIIHRHTKLIHHTTNDLSAYVTNVLRKSIENIESLRLLHQKELCTHSKMITDCIQQQSNEMNELSHHLINQQHTMPMNLFNRLIDDFRTSLNNLKTSFDSKINYLNDIHSSTIDKLNMKHEIEINEMKCELNLMSNRSN</sequence>
<accession>A0A813UTM1</accession>
<dbReference type="Proteomes" id="UP000663870">
    <property type="component" value="Unassembled WGS sequence"/>
</dbReference>
<gene>
    <name evidence="6" type="ORF">FNK824_LOCUS18131</name>
    <name evidence="2" type="ORF">JXQ802_LOCUS5429</name>
    <name evidence="3" type="ORF">JXQ802_LOCUS5491</name>
    <name evidence="7" type="ORF">OTI717_LOCUS22629</name>
    <name evidence="4" type="ORF">PYM288_LOCUS6263</name>
    <name evidence="1" type="ORF">RFH988_LOCUS3909</name>
    <name evidence="5" type="ORF">SEV965_LOCUS6313</name>
</gene>
<dbReference type="Proteomes" id="UP000663882">
    <property type="component" value="Unassembled WGS sequence"/>
</dbReference>
<evidence type="ECO:0000313" key="6">
    <source>
        <dbReference type="EMBL" id="CAF3854715.1"/>
    </source>
</evidence>
<evidence type="ECO:0000313" key="8">
    <source>
        <dbReference type="Proteomes" id="UP000663854"/>
    </source>
</evidence>
<reference evidence="4" key="1">
    <citation type="submission" date="2021-02" db="EMBL/GenBank/DDBJ databases">
        <authorList>
            <person name="Nowell W R."/>
        </authorList>
    </citation>
    <scope>NUCLEOTIDE SEQUENCE</scope>
</reference>
<proteinExistence type="predicted"/>
<keyword evidence="9" id="KW-1185">Reference proteome</keyword>
<dbReference type="Proteomes" id="UP000663889">
    <property type="component" value="Unassembled WGS sequence"/>
</dbReference>
<protein>
    <submittedName>
        <fullName evidence="4">Uncharacterized protein</fullName>
    </submittedName>
</protein>
<evidence type="ECO:0000313" key="1">
    <source>
        <dbReference type="EMBL" id="CAF0800749.1"/>
    </source>
</evidence>
<dbReference type="OrthoDB" id="9994328at2759"/>
<dbReference type="AlphaFoldDB" id="A0A813UTM1"/>
<organism evidence="4 8">
    <name type="scientific">Rotaria sordida</name>
    <dbReference type="NCBI Taxonomy" id="392033"/>
    <lineage>
        <taxon>Eukaryota</taxon>
        <taxon>Metazoa</taxon>
        <taxon>Spiralia</taxon>
        <taxon>Gnathifera</taxon>
        <taxon>Rotifera</taxon>
        <taxon>Eurotatoria</taxon>
        <taxon>Bdelloidea</taxon>
        <taxon>Philodinida</taxon>
        <taxon>Philodinidae</taxon>
        <taxon>Rotaria</taxon>
    </lineage>
</organism>
<evidence type="ECO:0000313" key="7">
    <source>
        <dbReference type="EMBL" id="CAF3878565.1"/>
    </source>
</evidence>
<dbReference type="EMBL" id="CAJNOH010000069">
    <property type="protein sequence ID" value="CAF0834711.1"/>
    <property type="molecule type" value="Genomic_DNA"/>
</dbReference>